<reference evidence="1 2" key="1">
    <citation type="submission" date="2021-08" db="EMBL/GenBank/DDBJ databases">
        <authorList>
            <person name="Peeters C."/>
        </authorList>
    </citation>
    <scope>NUCLEOTIDE SEQUENCE [LARGE SCALE GENOMIC DNA]</scope>
    <source>
        <strain evidence="1 2">LMG 23992</strain>
    </source>
</reference>
<dbReference type="Proteomes" id="UP000727654">
    <property type="component" value="Unassembled WGS sequence"/>
</dbReference>
<evidence type="ECO:0000313" key="1">
    <source>
        <dbReference type="EMBL" id="CAG9178776.1"/>
    </source>
</evidence>
<evidence type="ECO:0000313" key="2">
    <source>
        <dbReference type="Proteomes" id="UP000727654"/>
    </source>
</evidence>
<dbReference type="EMBL" id="CAJZAI010000010">
    <property type="protein sequence ID" value="CAG9178776.1"/>
    <property type="molecule type" value="Genomic_DNA"/>
</dbReference>
<name>A0ABN7Z2D6_9BURK</name>
<comment type="caution">
    <text evidence="1">The sequence shown here is derived from an EMBL/GenBank/DDBJ whole genome shotgun (WGS) entry which is preliminary data.</text>
</comment>
<gene>
    <name evidence="1" type="ORF">LMG23992_03825</name>
</gene>
<evidence type="ECO:0008006" key="3">
    <source>
        <dbReference type="Google" id="ProtNLM"/>
    </source>
</evidence>
<accession>A0ABN7Z2D6</accession>
<keyword evidence="2" id="KW-1185">Reference proteome</keyword>
<proteinExistence type="predicted"/>
<sequence>MILLSRNALSPYCLHGLTLLLAQPVCCALCLLPAFRPGNRQIPYTFSTWPNSSSTGVARPKIVTETRRRDFS</sequence>
<organism evidence="1 2">
    <name type="scientific">Cupriavidus laharis</name>
    <dbReference type="NCBI Taxonomy" id="151654"/>
    <lineage>
        <taxon>Bacteria</taxon>
        <taxon>Pseudomonadati</taxon>
        <taxon>Pseudomonadota</taxon>
        <taxon>Betaproteobacteria</taxon>
        <taxon>Burkholderiales</taxon>
        <taxon>Burkholderiaceae</taxon>
        <taxon>Cupriavidus</taxon>
    </lineage>
</organism>
<protein>
    <recommendedName>
        <fullName evidence="3">Secreted protein</fullName>
    </recommendedName>
</protein>